<evidence type="ECO:0000259" key="1">
    <source>
        <dbReference type="Pfam" id="PF05685"/>
    </source>
</evidence>
<dbReference type="CDD" id="cd06260">
    <property type="entry name" value="DUF820-like"/>
    <property type="match status" value="1"/>
</dbReference>
<comment type="caution">
    <text evidence="2">The sequence shown here is derived from an EMBL/GenBank/DDBJ whole genome shotgun (WGS) entry which is preliminary data.</text>
</comment>
<dbReference type="Gene3D" id="3.90.1570.10">
    <property type="entry name" value="tt1808, chain A"/>
    <property type="match status" value="1"/>
</dbReference>
<keyword evidence="2" id="KW-0378">Hydrolase</keyword>
<keyword evidence="3" id="KW-1185">Reference proteome</keyword>
<keyword evidence="2" id="KW-0540">Nuclease</keyword>
<dbReference type="InterPro" id="IPR012296">
    <property type="entry name" value="Nuclease_put_TT1808"/>
</dbReference>
<gene>
    <name evidence="2" type="ORF">FCI23_21405</name>
</gene>
<dbReference type="EMBL" id="SUMC01000020">
    <property type="protein sequence ID" value="TKA09674.1"/>
    <property type="molecule type" value="Genomic_DNA"/>
</dbReference>
<dbReference type="InterPro" id="IPR011335">
    <property type="entry name" value="Restrct_endonuc-II-like"/>
</dbReference>
<dbReference type="InterPro" id="IPR008538">
    <property type="entry name" value="Uma2"/>
</dbReference>
<dbReference type="SUPFAM" id="SSF52980">
    <property type="entry name" value="Restriction endonuclease-like"/>
    <property type="match status" value="1"/>
</dbReference>
<evidence type="ECO:0000313" key="3">
    <source>
        <dbReference type="Proteomes" id="UP000305778"/>
    </source>
</evidence>
<organism evidence="2 3">
    <name type="scientific">Actinacidiphila oryziradicis</name>
    <dbReference type="NCBI Taxonomy" id="2571141"/>
    <lineage>
        <taxon>Bacteria</taxon>
        <taxon>Bacillati</taxon>
        <taxon>Actinomycetota</taxon>
        <taxon>Actinomycetes</taxon>
        <taxon>Kitasatosporales</taxon>
        <taxon>Streptomycetaceae</taxon>
        <taxon>Actinacidiphila</taxon>
    </lineage>
</organism>
<dbReference type="Pfam" id="PF05685">
    <property type="entry name" value="Uma2"/>
    <property type="match status" value="1"/>
</dbReference>
<dbReference type="GO" id="GO:0004519">
    <property type="term" value="F:endonuclease activity"/>
    <property type="evidence" value="ECO:0007669"/>
    <property type="project" value="UniProtKB-KW"/>
</dbReference>
<dbReference type="Proteomes" id="UP000305778">
    <property type="component" value="Unassembled WGS sequence"/>
</dbReference>
<dbReference type="OrthoDB" id="4537149at2"/>
<name>A0A4U0SIV3_9ACTN</name>
<feature type="domain" description="Putative restriction endonuclease" evidence="1">
    <location>
        <begin position="25"/>
        <end position="209"/>
    </location>
</feature>
<keyword evidence="2" id="KW-0255">Endonuclease</keyword>
<accession>A0A4U0SIV3</accession>
<dbReference type="AlphaFoldDB" id="A0A4U0SIV3"/>
<proteinExistence type="predicted"/>
<evidence type="ECO:0000313" key="2">
    <source>
        <dbReference type="EMBL" id="TKA09674.1"/>
    </source>
</evidence>
<dbReference type="PANTHER" id="PTHR35400:SF3">
    <property type="entry name" value="SLL1072 PROTEIN"/>
    <property type="match status" value="1"/>
</dbReference>
<sequence>MSVPAIAHYTLPDSPYDMWVRDELRDYLRLPHDGTRVEVVGGEIIVSPGPTVDHNGIVADILEGLILAKAGHPDFPWRAVQTTDLNLVEIGDGYIPDLIVLEADILAQARSTKAKHLFSHQLDMVVEVTSKSNAPVDREPAFGRRAATKWTGYAQCVIPYYLLVDRDPKGPGITLFAEPDRRSGRYQVLDSWEFGGSVRLPEPFGFSFSTAEWEPWGE</sequence>
<dbReference type="PANTHER" id="PTHR35400">
    <property type="entry name" value="SLR1083 PROTEIN"/>
    <property type="match status" value="1"/>
</dbReference>
<protein>
    <submittedName>
        <fullName evidence="2">Uma2 family endonuclease</fullName>
    </submittedName>
</protein>
<reference evidence="2 3" key="1">
    <citation type="submission" date="2019-04" db="EMBL/GenBank/DDBJ databases">
        <title>Streptomyces oryziradicis sp. nov., a novel actinomycete isolated from rhizosphere soil of rice (Oryza sativa L.).</title>
        <authorList>
            <person name="Li C."/>
        </authorList>
    </citation>
    <scope>NUCLEOTIDE SEQUENCE [LARGE SCALE GENOMIC DNA]</scope>
    <source>
        <strain evidence="2 3">NEAU-C40</strain>
    </source>
</reference>
<dbReference type="RefSeq" id="WP_136725548.1">
    <property type="nucleotide sequence ID" value="NZ_SUMC01000020.1"/>
</dbReference>